<keyword evidence="1" id="KW-0732">Signal</keyword>
<dbReference type="GeneID" id="36382169"/>
<evidence type="ECO:0000313" key="3">
    <source>
        <dbReference type="Proteomes" id="UP000035682"/>
    </source>
</evidence>
<dbReference type="Proteomes" id="UP000035682">
    <property type="component" value="Unplaced"/>
</dbReference>
<gene>
    <name evidence="2 4 5" type="ORF">SRAE_2000444400</name>
</gene>
<dbReference type="WormBase" id="SRAE_2000444400">
    <property type="protein sequence ID" value="SRP04612"/>
    <property type="gene ID" value="WBGene00264676"/>
</dbReference>
<evidence type="ECO:0000313" key="4">
    <source>
        <dbReference type="WBParaSite" id="SRAE_2000444400.1"/>
    </source>
</evidence>
<feature type="chain" id="PRO_5015030801" evidence="1">
    <location>
        <begin position="20"/>
        <end position="221"/>
    </location>
</feature>
<reference evidence="2 3" key="1">
    <citation type="submission" date="2014-09" db="EMBL/GenBank/DDBJ databases">
        <authorList>
            <person name="Martin A.A."/>
        </authorList>
    </citation>
    <scope>NUCLEOTIDE SEQUENCE</scope>
    <source>
        <strain evidence="3">ED321</strain>
        <strain evidence="2">ED321 Heterogonic</strain>
    </source>
</reference>
<evidence type="ECO:0000313" key="2">
    <source>
        <dbReference type="EMBL" id="CEF69798.1"/>
    </source>
</evidence>
<organism evidence="2">
    <name type="scientific">Strongyloides ratti</name>
    <name type="common">Parasitic roundworm</name>
    <dbReference type="NCBI Taxonomy" id="34506"/>
    <lineage>
        <taxon>Eukaryota</taxon>
        <taxon>Metazoa</taxon>
        <taxon>Ecdysozoa</taxon>
        <taxon>Nematoda</taxon>
        <taxon>Chromadorea</taxon>
        <taxon>Rhabditida</taxon>
        <taxon>Tylenchina</taxon>
        <taxon>Panagrolaimomorpha</taxon>
        <taxon>Strongyloidoidea</taxon>
        <taxon>Strongyloididae</taxon>
        <taxon>Strongyloides</taxon>
    </lineage>
</organism>
<dbReference type="RefSeq" id="XP_024508997.1">
    <property type="nucleotide sequence ID" value="XM_024643315.1"/>
</dbReference>
<feature type="signal peptide" evidence="1">
    <location>
        <begin position="1"/>
        <end position="19"/>
    </location>
</feature>
<name>A0A090LJB4_STRRB</name>
<evidence type="ECO:0000313" key="5">
    <source>
        <dbReference type="WormBase" id="SRAE_2000444400"/>
    </source>
</evidence>
<accession>A0A090LJB4</accession>
<reference evidence="4" key="2">
    <citation type="submission" date="2020-12" db="UniProtKB">
        <authorList>
            <consortium name="WormBaseParasite"/>
        </authorList>
    </citation>
    <scope>IDENTIFICATION</scope>
</reference>
<dbReference type="WBParaSite" id="SRAE_2000444400.1">
    <property type="protein sequence ID" value="SRAE_2000444400.1"/>
    <property type="gene ID" value="WBGene00264676"/>
</dbReference>
<dbReference type="EMBL" id="LN609529">
    <property type="protein sequence ID" value="CEF69798.1"/>
    <property type="molecule type" value="Genomic_DNA"/>
</dbReference>
<dbReference type="CTD" id="36382169"/>
<evidence type="ECO:0000256" key="1">
    <source>
        <dbReference type="SAM" id="SignalP"/>
    </source>
</evidence>
<keyword evidence="3" id="KW-1185">Reference proteome</keyword>
<proteinExistence type="predicted"/>
<sequence>MNLKIFFLTLFITLTLVISIPLKKRENLENQNFSNTTTLVIENDIISTTLQSTTIPEVDTFLLDNVTFPTLSSTSPTQSTSVSTDSGIISSQSIISKENINVVGLSPIMHNVNDNNPNQNLSQYFLNTSNGIFNVNESIFSSSSCYYEGTSIFENGIKREMTEDEMNLMADFITKSVEFNLYWKYDEDSHDWVKINETVTSEKDSWPEIPCFCKYCSTKNE</sequence>
<protein>
    <submittedName>
        <fullName evidence="2 4">Uncharacterized protein</fullName>
    </submittedName>
</protein>
<dbReference type="AlphaFoldDB" id="A0A090LJB4"/>